<dbReference type="PROSITE" id="PS01230">
    <property type="entry name" value="TRMA_1"/>
    <property type="match status" value="1"/>
</dbReference>
<feature type="binding site" evidence="6">
    <location>
        <position position="356"/>
    </location>
    <ligand>
        <name>S-adenosyl-L-methionine</name>
        <dbReference type="ChEBI" id="CHEBI:59789"/>
    </ligand>
</feature>
<reference evidence="8 9" key="1">
    <citation type="journal article" date="2012" name="J. Bacteriol.">
        <title>Genome sequence of proteorhodopsin-containing sea ice bacterium Glaciecola punicea ACAM 611T.</title>
        <authorList>
            <person name="Qin Q.-L."/>
            <person name="Xie B.-B."/>
            <person name="Shu Y.-L."/>
            <person name="Rong J.-C."/>
            <person name="Zhao D.-L."/>
            <person name="Zhang X.-Y."/>
            <person name="Chen X.-L."/>
            <person name="Zhou B.-C."/>
            <person name="Zhanga Y.-Z."/>
        </authorList>
    </citation>
    <scope>NUCLEOTIDE SEQUENCE [LARGE SCALE GENOMIC DNA]</scope>
    <source>
        <strain evidence="8 9">ACAM 611</strain>
    </source>
</reference>
<feature type="binding site" evidence="6">
    <location>
        <position position="404"/>
    </location>
    <ligand>
        <name>S-adenosyl-L-methionine</name>
        <dbReference type="ChEBI" id="CHEBI:59789"/>
    </ligand>
</feature>
<comment type="similarity">
    <text evidence="6">Belongs to the class I-like SAM-binding methyltransferase superfamily. RNA M5U methyltransferase family.</text>
</comment>
<dbReference type="InterPro" id="IPR030390">
    <property type="entry name" value="MeTrfase_TrmA_AS"/>
</dbReference>
<evidence type="ECO:0000313" key="9">
    <source>
        <dbReference type="Proteomes" id="UP000053586"/>
    </source>
</evidence>
<keyword evidence="2 6" id="KW-0489">Methyltransferase</keyword>
<comment type="caution">
    <text evidence="8">The sequence shown here is derived from an EMBL/GenBank/DDBJ whole genome shotgun (WGS) entry which is preliminary data.</text>
</comment>
<keyword evidence="9" id="KW-1185">Reference proteome</keyword>
<dbReference type="Gene3D" id="2.40.50.1070">
    <property type="match status" value="1"/>
</dbReference>
<dbReference type="SUPFAM" id="SSF53335">
    <property type="entry name" value="S-adenosyl-L-methionine-dependent methyltransferases"/>
    <property type="match status" value="1"/>
</dbReference>
<dbReference type="GO" id="GO:0070041">
    <property type="term" value="F:rRNA (uridine-C5-)-methyltransferase activity"/>
    <property type="evidence" value="ECO:0007669"/>
    <property type="project" value="TreeGrafter"/>
</dbReference>
<accession>H5TDB6</accession>
<dbReference type="Pfam" id="PF05958">
    <property type="entry name" value="tRNA_U5-meth_tr"/>
    <property type="match status" value="1"/>
</dbReference>
<dbReference type="SUPFAM" id="SSF50249">
    <property type="entry name" value="Nucleic acid-binding proteins"/>
    <property type="match status" value="1"/>
</dbReference>
<evidence type="ECO:0000256" key="7">
    <source>
        <dbReference type="PROSITE-ProRule" id="PRU10015"/>
    </source>
</evidence>
<evidence type="ECO:0000256" key="6">
    <source>
        <dbReference type="PROSITE-ProRule" id="PRU01024"/>
    </source>
</evidence>
<feature type="binding site" evidence="6">
    <location>
        <position position="335"/>
    </location>
    <ligand>
        <name>S-adenosyl-L-methionine</name>
        <dbReference type="ChEBI" id="CHEBI:59789"/>
    </ligand>
</feature>
<protein>
    <submittedName>
        <fullName evidence="8">23S rRNA (Uracil1939-C5)-methyltransferase</fullName>
        <ecNumber evidence="8">2.1.1.190</ecNumber>
    </submittedName>
</protein>
<evidence type="ECO:0000256" key="5">
    <source>
        <dbReference type="ARBA" id="ARBA00023014"/>
    </source>
</evidence>
<keyword evidence="1" id="KW-0479">Metal-binding</keyword>
<dbReference type="GO" id="GO:0051539">
    <property type="term" value="F:4 iron, 4 sulfur cluster binding"/>
    <property type="evidence" value="ECO:0007669"/>
    <property type="project" value="UniProtKB-KW"/>
</dbReference>
<dbReference type="InterPro" id="IPR029063">
    <property type="entry name" value="SAM-dependent_MTases_sf"/>
</dbReference>
<dbReference type="InterPro" id="IPR010280">
    <property type="entry name" value="U5_MeTrfase_fam"/>
</dbReference>
<dbReference type="EMBL" id="BAET01000027">
    <property type="protein sequence ID" value="GAB56293.1"/>
    <property type="molecule type" value="Genomic_DNA"/>
</dbReference>
<reference evidence="8 9" key="2">
    <citation type="journal article" date="2017" name="Antonie Van Leeuwenhoek">
        <title>Rhizobium rhizosphaerae sp. nov., a novel species isolated from rice rhizosphere.</title>
        <authorList>
            <person name="Zhao J.J."/>
            <person name="Zhang J."/>
            <person name="Zhang R.J."/>
            <person name="Zhang C.W."/>
            <person name="Yin H.Q."/>
            <person name="Zhang X.X."/>
        </authorList>
    </citation>
    <scope>NUCLEOTIDE SEQUENCE [LARGE SCALE GENOMIC DNA]</scope>
    <source>
        <strain evidence="8 9">ACAM 611</strain>
    </source>
</reference>
<keyword evidence="1" id="KW-0004">4Fe-4S</keyword>
<dbReference type="Proteomes" id="UP000053586">
    <property type="component" value="Unassembled WGS sequence"/>
</dbReference>
<evidence type="ECO:0000256" key="3">
    <source>
        <dbReference type="ARBA" id="ARBA00022679"/>
    </source>
</evidence>
<evidence type="ECO:0000256" key="2">
    <source>
        <dbReference type="ARBA" id="ARBA00022603"/>
    </source>
</evidence>
<keyword evidence="4 6" id="KW-0949">S-adenosyl-L-methionine</keyword>
<feature type="active site" evidence="7">
    <location>
        <position position="430"/>
    </location>
</feature>
<proteinExistence type="inferred from homology"/>
<dbReference type="PROSITE" id="PS51687">
    <property type="entry name" value="SAM_MT_RNA_M5U"/>
    <property type="match status" value="1"/>
</dbReference>
<dbReference type="STRING" id="56804.BAE46_12100"/>
<dbReference type="AlphaFoldDB" id="H5TDB6"/>
<evidence type="ECO:0000256" key="1">
    <source>
        <dbReference type="ARBA" id="ARBA00022485"/>
    </source>
</evidence>
<evidence type="ECO:0000256" key="4">
    <source>
        <dbReference type="ARBA" id="ARBA00022691"/>
    </source>
</evidence>
<dbReference type="OrthoDB" id="9804590at2"/>
<dbReference type="eggNOG" id="COG2265">
    <property type="taxonomic scope" value="Bacteria"/>
</dbReference>
<dbReference type="GO" id="GO:0070475">
    <property type="term" value="P:rRNA base methylation"/>
    <property type="evidence" value="ECO:0007669"/>
    <property type="project" value="TreeGrafter"/>
</dbReference>
<evidence type="ECO:0000313" key="8">
    <source>
        <dbReference type="EMBL" id="GAB56293.1"/>
    </source>
</evidence>
<keyword evidence="3 6" id="KW-0808">Transferase</keyword>
<keyword evidence="5" id="KW-0411">Iron-sulfur</keyword>
<sequence>MATFFTPTPKKSKSQRKNTVFELTIDAHDHAGNGLCLSSSPITIVSDALIGERCLVWFSKQTKKVNFAEISKVVEPSRLRTLPFCEYYEHCGGCSLQHTNAKHGLALKQKALKDYVTKQLKLERTFSNSTAWEMPVLSEIDYNENPVNTRYRRRVRLALDARNKDNIKIGFRARRSDAIVDIPKCAIASSMINDCLPALRQALVRLPSIHKIGHIVITEGETALQVALFTSRDLCKKSYAKLSALAQMLTIDIVVKSKGNDDICIHVNNASGEISDKAQKRFSNSAVVIEDMPGVKLGIESAHFLQINKTVNQGLIKKVKTWLAPEKKHTLYDFYCGSGNFALCLAKYVNSVQGFEGVAAMVKVATLNASVMAVDNCHFSLMDLSALPDLEKLSFAENAIAILDPSREGALELCQFLASKGIEKIVYVSCNPNSFARDAQYLLPYYELSKIATLDMFPFTKHIEVMALFTLHK</sequence>
<keyword evidence="1" id="KW-0408">Iron</keyword>
<dbReference type="Gene3D" id="3.40.50.150">
    <property type="entry name" value="Vaccinia Virus protein VP39"/>
    <property type="match status" value="1"/>
</dbReference>
<dbReference type="InterPro" id="IPR012340">
    <property type="entry name" value="NA-bd_OB-fold"/>
</dbReference>
<feature type="binding site" evidence="6">
    <location>
        <position position="306"/>
    </location>
    <ligand>
        <name>S-adenosyl-L-methionine</name>
        <dbReference type="ChEBI" id="CHEBI:59789"/>
    </ligand>
</feature>
<feature type="active site" description="Nucleophile" evidence="6">
    <location>
        <position position="430"/>
    </location>
</feature>
<dbReference type="Gene3D" id="2.40.50.140">
    <property type="entry name" value="Nucleic acid-binding proteins"/>
    <property type="match status" value="1"/>
</dbReference>
<dbReference type="NCBIfam" id="TIGR00479">
    <property type="entry name" value="rumA"/>
    <property type="match status" value="1"/>
</dbReference>
<dbReference type="PANTHER" id="PTHR11061">
    <property type="entry name" value="RNA M5U METHYLTRANSFERASE"/>
    <property type="match status" value="1"/>
</dbReference>
<dbReference type="RefSeq" id="WP_006006297.1">
    <property type="nucleotide sequence ID" value="NZ_BAET01000027.1"/>
</dbReference>
<organism evidence="8 9">
    <name type="scientific">Glaciecola punicea ACAM 611</name>
    <dbReference type="NCBI Taxonomy" id="1121923"/>
    <lineage>
        <taxon>Bacteria</taxon>
        <taxon>Pseudomonadati</taxon>
        <taxon>Pseudomonadota</taxon>
        <taxon>Gammaproteobacteria</taxon>
        <taxon>Alteromonadales</taxon>
        <taxon>Alteromonadaceae</taxon>
        <taxon>Glaciecola</taxon>
    </lineage>
</organism>
<dbReference type="PANTHER" id="PTHR11061:SF49">
    <property type="entry name" value="23S RRNA (URACIL(1939)-C(5))-METHYLTRANSFERASE RLMD"/>
    <property type="match status" value="1"/>
</dbReference>
<name>H5TDB6_9ALTE</name>
<dbReference type="EC" id="2.1.1.190" evidence="8"/>
<gene>
    <name evidence="8" type="primary">rumA</name>
    <name evidence="8" type="ORF">GPUN_2178</name>
</gene>